<dbReference type="KEGG" id="mmai:sS8_2989"/>
<dbReference type="GO" id="GO:0006629">
    <property type="term" value="P:lipid metabolic process"/>
    <property type="evidence" value="ECO:0007669"/>
    <property type="project" value="InterPro"/>
</dbReference>
<dbReference type="InterPro" id="IPR002921">
    <property type="entry name" value="Fungal_lipase-type"/>
</dbReference>
<evidence type="ECO:0000313" key="4">
    <source>
        <dbReference type="Proteomes" id="UP000266313"/>
    </source>
</evidence>
<dbReference type="OrthoDB" id="5522031at2"/>
<dbReference type="EMBL" id="AP017928">
    <property type="protein sequence ID" value="BBA34932.1"/>
    <property type="molecule type" value="Genomic_DNA"/>
</dbReference>
<dbReference type="Proteomes" id="UP000266313">
    <property type="component" value="Chromosome"/>
</dbReference>
<dbReference type="AlphaFoldDB" id="A0A250KTN6"/>
<gene>
    <name evidence="3" type="ORF">sS8_2989</name>
</gene>
<sequence>MAELTPKEAANLARKVYDVKTELTWNAMLNQIASDPSLAGFNQNPSKGIGKSGWGQTSGFAYMAHGCGTHSGERLVAIRGTASLADGLTDVRCSFTYSPSGYVVHRGFALAFESIKPDIDKFFKQAGSQSSQVHVVGHSLGGAIACLTAEYLSLLGNNVTLYTFGCPRVGNGAYASAMDKLLGTHNIHRVYHEADPVSMIPLYPFVPVSNSCLGHKLPWKGIMGSPHAHFMDNYIATLADCSWRSLPTVQNHDFFASMEAWLEQAGKDGGTVKMYSCASLNQIFKALKWVLESMHNLGAAMAQFAFSGGIILIDVLAYLLYQGSLLGVTIAGYVKAILKAILKFLGRAVDSIQNVTVAFIKYVLDMFFRLLASAASRAINLIA</sequence>
<dbReference type="SUPFAM" id="SSF53474">
    <property type="entry name" value="alpha/beta-Hydrolases"/>
    <property type="match status" value="1"/>
</dbReference>
<dbReference type="Pfam" id="PF01764">
    <property type="entry name" value="Lipase_3"/>
    <property type="match status" value="1"/>
</dbReference>
<keyword evidence="1" id="KW-0812">Transmembrane</keyword>
<feature type="domain" description="Fungal lipase-type" evidence="2">
    <location>
        <begin position="76"/>
        <end position="202"/>
    </location>
</feature>
<keyword evidence="1" id="KW-1133">Transmembrane helix</keyword>
<name>A0A250KTN6_9GAMM</name>
<proteinExistence type="predicted"/>
<dbReference type="Gene3D" id="3.40.50.1820">
    <property type="entry name" value="alpha/beta hydrolase"/>
    <property type="match status" value="1"/>
</dbReference>
<dbReference type="InterPro" id="IPR051218">
    <property type="entry name" value="Sec_MonoDiacylglyc_Lipase"/>
</dbReference>
<keyword evidence="1" id="KW-0472">Membrane</keyword>
<organism evidence="3 4">
    <name type="scientific">Methylocaldum marinum</name>
    <dbReference type="NCBI Taxonomy" id="1432792"/>
    <lineage>
        <taxon>Bacteria</taxon>
        <taxon>Pseudomonadati</taxon>
        <taxon>Pseudomonadota</taxon>
        <taxon>Gammaproteobacteria</taxon>
        <taxon>Methylococcales</taxon>
        <taxon>Methylococcaceae</taxon>
        <taxon>Methylocaldum</taxon>
    </lineage>
</organism>
<reference evidence="3 4" key="1">
    <citation type="submission" date="2016-12" db="EMBL/GenBank/DDBJ databases">
        <title>Genome sequencing of Methylocaldum marinum.</title>
        <authorList>
            <person name="Takeuchi M."/>
            <person name="Kamagata Y."/>
            <person name="Hiraoka S."/>
            <person name="Oshima K."/>
            <person name="Hattori M."/>
            <person name="Iwasaki W."/>
        </authorList>
    </citation>
    <scope>NUCLEOTIDE SEQUENCE [LARGE SCALE GENOMIC DNA]</scope>
    <source>
        <strain evidence="3 4">S8</strain>
    </source>
</reference>
<dbReference type="InterPro" id="IPR029058">
    <property type="entry name" value="AB_hydrolase_fold"/>
</dbReference>
<feature type="transmembrane region" description="Helical" evidence="1">
    <location>
        <begin position="294"/>
        <end position="313"/>
    </location>
</feature>
<evidence type="ECO:0000313" key="3">
    <source>
        <dbReference type="EMBL" id="BBA34932.1"/>
    </source>
</evidence>
<dbReference type="PANTHER" id="PTHR45856:SF24">
    <property type="entry name" value="FUNGAL LIPASE-LIKE DOMAIN-CONTAINING PROTEIN"/>
    <property type="match status" value="1"/>
</dbReference>
<dbReference type="CDD" id="cd00519">
    <property type="entry name" value="Lipase_3"/>
    <property type="match status" value="1"/>
</dbReference>
<accession>A0A250KTN6</accession>
<keyword evidence="4" id="KW-1185">Reference proteome</keyword>
<evidence type="ECO:0000259" key="2">
    <source>
        <dbReference type="Pfam" id="PF01764"/>
    </source>
</evidence>
<dbReference type="PANTHER" id="PTHR45856">
    <property type="entry name" value="ALPHA/BETA-HYDROLASES SUPERFAMILY PROTEIN"/>
    <property type="match status" value="1"/>
</dbReference>
<evidence type="ECO:0000256" key="1">
    <source>
        <dbReference type="SAM" id="Phobius"/>
    </source>
</evidence>
<protein>
    <submittedName>
        <fullName evidence="3">Lipase class 3</fullName>
    </submittedName>
</protein>
<dbReference type="RefSeq" id="WP_119630231.1">
    <property type="nucleotide sequence ID" value="NZ_AP017928.1"/>
</dbReference>